<sequence>MPRFLSVASVVTCALISSTNSGYSTDLIHDYFQGRFDQGLAGRKPAVNVFNTNAWVASTEDKPSCFRADGSIVDAEGGQVDIDRGAYLNIGEGLFATNSTYQISLGFGKLNSAGLFLGFHSEAKPPANFDGMQDTGKHNLAIRVRTFGKDDAVSISHRKGGNTEYISVYGKKLSFHKDAYTVTMTIKTNSLKDAELSIKYEGKEATVKGVDIRELQTFYYGVEDATLYRSQGIMGKVNFVRFSKL</sequence>
<dbReference type="EMBL" id="BAABRL010000005">
    <property type="protein sequence ID" value="GAA5495600.1"/>
    <property type="molecule type" value="Genomic_DNA"/>
</dbReference>
<protein>
    <submittedName>
        <fullName evidence="1">Uncharacterized protein</fullName>
    </submittedName>
</protein>
<evidence type="ECO:0000313" key="1">
    <source>
        <dbReference type="EMBL" id="GAA5495600.1"/>
    </source>
</evidence>
<comment type="caution">
    <text evidence="1">The sequence shown here is derived from an EMBL/GenBank/DDBJ whole genome shotgun (WGS) entry which is preliminary data.</text>
</comment>
<evidence type="ECO:0000313" key="2">
    <source>
        <dbReference type="Proteomes" id="UP001424741"/>
    </source>
</evidence>
<proteinExistence type="predicted"/>
<dbReference type="RefSeq" id="WP_346188373.1">
    <property type="nucleotide sequence ID" value="NZ_BAABRL010000005.1"/>
</dbReference>
<organism evidence="1 2">
    <name type="scientific">Rubritalea halochordaticola</name>
    <dbReference type="NCBI Taxonomy" id="714537"/>
    <lineage>
        <taxon>Bacteria</taxon>
        <taxon>Pseudomonadati</taxon>
        <taxon>Verrucomicrobiota</taxon>
        <taxon>Verrucomicrobiia</taxon>
        <taxon>Verrucomicrobiales</taxon>
        <taxon>Rubritaleaceae</taxon>
        <taxon>Rubritalea</taxon>
    </lineage>
</organism>
<keyword evidence="2" id="KW-1185">Reference proteome</keyword>
<name>A0ABP9UYY8_9BACT</name>
<reference evidence="1 2" key="1">
    <citation type="submission" date="2024-02" db="EMBL/GenBank/DDBJ databases">
        <title>Rubritalea halochordaticola NBRC 107102.</title>
        <authorList>
            <person name="Ichikawa N."/>
            <person name="Katano-Makiyama Y."/>
            <person name="Hidaka K."/>
        </authorList>
    </citation>
    <scope>NUCLEOTIDE SEQUENCE [LARGE SCALE GENOMIC DNA]</scope>
    <source>
        <strain evidence="1 2">NBRC 107102</strain>
    </source>
</reference>
<dbReference type="Proteomes" id="UP001424741">
    <property type="component" value="Unassembled WGS sequence"/>
</dbReference>
<accession>A0ABP9UYY8</accession>
<gene>
    <name evidence="1" type="ORF">Rhal01_01779</name>
</gene>